<proteinExistence type="predicted"/>
<gene>
    <name evidence="1" type="ORF">PBV87_16970</name>
</gene>
<sequence>MKNKRIAFIIPYFGKFNNYFELFLKSCEYNKEIADWIIFTDDKMQYNYPSNVIVHHISFDEMRNKITKKINFEISLNKPYKLCDYRVAYGYIFQEYLKEYSYWGYCDTDMIFGDIQKFINKQILDNCYDKLFIYGHCTIYKNESSINTKFMLPYKEKLRYQEVFKNPNNCSFDEEFKSSINNIFDEYDLKVFKEQYQANIYTKYSYFKLTYWDFEKAKYTNKDYKDKLFIWDKGKLFMYYKDKKGNLKHKEFMYIHLQSRKMQNDIKEIKGLNNFKIVPNKFEELEYNQINSERYSHIRKKYFNLHYIKLRIQNLNVKIKRRFIEK</sequence>
<reference evidence="1" key="1">
    <citation type="journal article" date="2023" name="Int. J. Syst. Evol. Microbiol.">
        <title>&lt;i&gt;Holtiella tumoricola&lt;/i&gt; gen. nov. sp. nov., isolated from a human clinical sample.</title>
        <authorList>
            <person name="Allen-Vercoe E."/>
            <person name="Daigneault M.C."/>
            <person name="Vancuren S.J."/>
            <person name="Cochrane K."/>
            <person name="O'Neal L.L."/>
            <person name="Sankaranarayanan K."/>
            <person name="Lawson P.A."/>
        </authorList>
    </citation>
    <scope>NUCLEOTIDE SEQUENCE</scope>
    <source>
        <strain evidence="1">CC70A</strain>
    </source>
</reference>
<protein>
    <submittedName>
        <fullName evidence="1">Uncharacterized protein</fullName>
    </submittedName>
</protein>
<dbReference type="EMBL" id="JAQIFT010000061">
    <property type="protein sequence ID" value="MDA3733171.1"/>
    <property type="molecule type" value="Genomic_DNA"/>
</dbReference>
<dbReference type="RefSeq" id="WP_271013059.1">
    <property type="nucleotide sequence ID" value="NZ_JAQIFT010000061.1"/>
</dbReference>
<dbReference type="Pfam" id="PF20330">
    <property type="entry name" value="DUF6625"/>
    <property type="match status" value="1"/>
</dbReference>
<dbReference type="Proteomes" id="UP001169242">
    <property type="component" value="Unassembled WGS sequence"/>
</dbReference>
<name>A0AA42J2L0_9FIRM</name>
<evidence type="ECO:0000313" key="2">
    <source>
        <dbReference type="Proteomes" id="UP001169242"/>
    </source>
</evidence>
<comment type="caution">
    <text evidence="1">The sequence shown here is derived from an EMBL/GenBank/DDBJ whole genome shotgun (WGS) entry which is preliminary data.</text>
</comment>
<dbReference type="InterPro" id="IPR046733">
    <property type="entry name" value="DUF6625"/>
</dbReference>
<accession>A0AA42J2L0</accession>
<evidence type="ECO:0000313" key="1">
    <source>
        <dbReference type="EMBL" id="MDA3733171.1"/>
    </source>
</evidence>
<dbReference type="AlphaFoldDB" id="A0AA42J2L0"/>
<keyword evidence="2" id="KW-1185">Reference proteome</keyword>
<organism evidence="1 2">
    <name type="scientific">Holtiella tumoricola</name>
    <dbReference type="NCBI Taxonomy" id="3018743"/>
    <lineage>
        <taxon>Bacteria</taxon>
        <taxon>Bacillati</taxon>
        <taxon>Bacillota</taxon>
        <taxon>Clostridia</taxon>
        <taxon>Lachnospirales</taxon>
        <taxon>Cellulosilyticaceae</taxon>
        <taxon>Holtiella</taxon>
    </lineage>
</organism>